<sequence length="112" mass="13381">MADTLFDGDNLSPLDLNGDRGADFFENFDVDNISLEARSKQRYIDELEEFDNDDMDTTPDDVYELDFVQKRLKMESEKLKKEKLKKEQLEKEKLEQDWIDADFSNYLSQYQY</sequence>
<accession>A0A481Z0I3</accession>
<protein>
    <submittedName>
        <fullName evidence="2">Uncharacterized protein</fullName>
    </submittedName>
</protein>
<feature type="coiled-coil region" evidence="1">
    <location>
        <begin position="65"/>
        <end position="97"/>
    </location>
</feature>
<dbReference type="EMBL" id="MK500406">
    <property type="protein sequence ID" value="QBK88978.1"/>
    <property type="molecule type" value="Genomic_DNA"/>
</dbReference>
<name>A0A481Z0I3_9VIRU</name>
<keyword evidence="1" id="KW-0175">Coiled coil</keyword>
<reference evidence="2" key="1">
    <citation type="journal article" date="2019" name="MBio">
        <title>Virus Genomes from Deep Sea Sediments Expand the Ocean Megavirome and Support Independent Origins of Viral Gigantism.</title>
        <authorList>
            <person name="Backstrom D."/>
            <person name="Yutin N."/>
            <person name="Jorgensen S.L."/>
            <person name="Dharamshi J."/>
            <person name="Homa F."/>
            <person name="Zaremba-Niedwiedzka K."/>
            <person name="Spang A."/>
            <person name="Wolf Y.I."/>
            <person name="Koonin E.V."/>
            <person name="Ettema T.J."/>
        </authorList>
    </citation>
    <scope>NUCLEOTIDE SEQUENCE</scope>
</reference>
<evidence type="ECO:0000256" key="1">
    <source>
        <dbReference type="SAM" id="Coils"/>
    </source>
</evidence>
<evidence type="ECO:0000313" key="2">
    <source>
        <dbReference type="EMBL" id="QBK88978.1"/>
    </source>
</evidence>
<proteinExistence type="predicted"/>
<organism evidence="2">
    <name type="scientific">Mimivirus LCMiAC02</name>
    <dbReference type="NCBI Taxonomy" id="2506609"/>
    <lineage>
        <taxon>Viruses</taxon>
        <taxon>Varidnaviria</taxon>
        <taxon>Bamfordvirae</taxon>
        <taxon>Nucleocytoviricota</taxon>
        <taxon>Megaviricetes</taxon>
        <taxon>Imitervirales</taxon>
        <taxon>Mimiviridae</taxon>
        <taxon>Klosneuvirinae</taxon>
    </lineage>
</organism>
<gene>
    <name evidence="2" type="ORF">LCMiAC02_00710</name>
</gene>